<gene>
    <name evidence="8" type="ORF">SAMN05444390_1011533</name>
</gene>
<evidence type="ECO:0000256" key="2">
    <source>
        <dbReference type="ARBA" id="ARBA00022603"/>
    </source>
</evidence>
<dbReference type="SUPFAM" id="SSF53335">
    <property type="entry name" value="S-adenosyl-L-methionine-dependent methyltransferases"/>
    <property type="match status" value="1"/>
</dbReference>
<keyword evidence="9" id="KW-1185">Reference proteome</keyword>
<evidence type="ECO:0000256" key="1">
    <source>
        <dbReference type="ARBA" id="ARBA00011975"/>
    </source>
</evidence>
<keyword evidence="4 7" id="KW-0949">S-adenosyl-L-methionine</keyword>
<dbReference type="InterPro" id="IPR001525">
    <property type="entry name" value="C5_MeTfrase"/>
</dbReference>
<organism evidence="8 9">
    <name type="scientific">Marinobacterium lutimaris</name>
    <dbReference type="NCBI Taxonomy" id="568106"/>
    <lineage>
        <taxon>Bacteria</taxon>
        <taxon>Pseudomonadati</taxon>
        <taxon>Pseudomonadota</taxon>
        <taxon>Gammaproteobacteria</taxon>
        <taxon>Oceanospirillales</taxon>
        <taxon>Oceanospirillaceae</taxon>
        <taxon>Marinobacterium</taxon>
    </lineage>
</organism>
<dbReference type="Gene3D" id="3.90.120.10">
    <property type="entry name" value="DNA Methylase, subunit A, domain 2"/>
    <property type="match status" value="1"/>
</dbReference>
<dbReference type="Proteomes" id="UP000236745">
    <property type="component" value="Unassembled WGS sequence"/>
</dbReference>
<dbReference type="GO" id="GO:0003677">
    <property type="term" value="F:DNA binding"/>
    <property type="evidence" value="ECO:0007669"/>
    <property type="project" value="TreeGrafter"/>
</dbReference>
<dbReference type="Gene3D" id="3.40.50.150">
    <property type="entry name" value="Vaccinia Virus protein VP39"/>
    <property type="match status" value="1"/>
</dbReference>
<dbReference type="PRINTS" id="PR00105">
    <property type="entry name" value="C5METTRFRASE"/>
</dbReference>
<proteinExistence type="inferred from homology"/>
<dbReference type="GO" id="GO:0044027">
    <property type="term" value="P:negative regulation of gene expression via chromosomal CpG island methylation"/>
    <property type="evidence" value="ECO:0007669"/>
    <property type="project" value="TreeGrafter"/>
</dbReference>
<keyword evidence="5" id="KW-0680">Restriction system</keyword>
<dbReference type="AlphaFoldDB" id="A0A1H5XY55"/>
<dbReference type="EC" id="2.1.1.37" evidence="1"/>
<evidence type="ECO:0000256" key="5">
    <source>
        <dbReference type="ARBA" id="ARBA00022747"/>
    </source>
</evidence>
<dbReference type="Pfam" id="PF00145">
    <property type="entry name" value="DNA_methylase"/>
    <property type="match status" value="2"/>
</dbReference>
<evidence type="ECO:0000256" key="6">
    <source>
        <dbReference type="ARBA" id="ARBA00047422"/>
    </source>
</evidence>
<evidence type="ECO:0000256" key="4">
    <source>
        <dbReference type="ARBA" id="ARBA00022691"/>
    </source>
</evidence>
<dbReference type="PANTHER" id="PTHR10629">
    <property type="entry name" value="CYTOSINE-SPECIFIC METHYLTRANSFERASE"/>
    <property type="match status" value="1"/>
</dbReference>
<dbReference type="EMBL" id="FNVQ01000001">
    <property type="protein sequence ID" value="SEG16216.1"/>
    <property type="molecule type" value="Genomic_DNA"/>
</dbReference>
<dbReference type="PROSITE" id="PS51679">
    <property type="entry name" value="SAM_MT_C5"/>
    <property type="match status" value="1"/>
</dbReference>
<comment type="similarity">
    <text evidence="7">Belongs to the class I-like SAM-binding methyltransferase superfamily. C5-methyltransferase family.</text>
</comment>
<evidence type="ECO:0000313" key="8">
    <source>
        <dbReference type="EMBL" id="SEG16216.1"/>
    </source>
</evidence>
<comment type="catalytic activity">
    <reaction evidence="6">
        <text>a 2'-deoxycytidine in DNA + S-adenosyl-L-methionine = a 5-methyl-2'-deoxycytidine in DNA + S-adenosyl-L-homocysteine + H(+)</text>
        <dbReference type="Rhea" id="RHEA:13681"/>
        <dbReference type="Rhea" id="RHEA-COMP:11369"/>
        <dbReference type="Rhea" id="RHEA-COMP:11370"/>
        <dbReference type="ChEBI" id="CHEBI:15378"/>
        <dbReference type="ChEBI" id="CHEBI:57856"/>
        <dbReference type="ChEBI" id="CHEBI:59789"/>
        <dbReference type="ChEBI" id="CHEBI:85452"/>
        <dbReference type="ChEBI" id="CHEBI:85454"/>
        <dbReference type="EC" id="2.1.1.37"/>
    </reaction>
</comment>
<dbReference type="InterPro" id="IPR050390">
    <property type="entry name" value="C5-Methyltransferase"/>
</dbReference>
<reference evidence="8 9" key="1">
    <citation type="submission" date="2016-10" db="EMBL/GenBank/DDBJ databases">
        <authorList>
            <person name="de Groot N.N."/>
        </authorList>
    </citation>
    <scope>NUCLEOTIDE SEQUENCE [LARGE SCALE GENOMIC DNA]</scope>
    <source>
        <strain evidence="8 9">DSM 22012</strain>
    </source>
</reference>
<feature type="active site" evidence="7">
    <location>
        <position position="81"/>
    </location>
</feature>
<evidence type="ECO:0000256" key="7">
    <source>
        <dbReference type="PROSITE-ProRule" id="PRU01016"/>
    </source>
</evidence>
<keyword evidence="3 7" id="KW-0808">Transferase</keyword>
<evidence type="ECO:0000256" key="3">
    <source>
        <dbReference type="ARBA" id="ARBA00022679"/>
    </source>
</evidence>
<dbReference type="GO" id="GO:0009307">
    <property type="term" value="P:DNA restriction-modification system"/>
    <property type="evidence" value="ECO:0007669"/>
    <property type="project" value="UniProtKB-KW"/>
</dbReference>
<dbReference type="RefSeq" id="WP_104002427.1">
    <property type="nucleotide sequence ID" value="NZ_FNVQ01000001.1"/>
</dbReference>
<name>A0A1H5XY55_9GAMM</name>
<dbReference type="InterPro" id="IPR029063">
    <property type="entry name" value="SAM-dependent_MTases_sf"/>
</dbReference>
<accession>A0A1H5XY55</accession>
<dbReference type="GO" id="GO:0032259">
    <property type="term" value="P:methylation"/>
    <property type="evidence" value="ECO:0007669"/>
    <property type="project" value="UniProtKB-KW"/>
</dbReference>
<protein>
    <recommendedName>
        <fullName evidence="1">DNA (cytosine-5-)-methyltransferase</fullName>
        <ecNumber evidence="1">2.1.1.37</ecNumber>
    </recommendedName>
</protein>
<dbReference type="GO" id="GO:0003886">
    <property type="term" value="F:DNA (cytosine-5-)-methyltransferase activity"/>
    <property type="evidence" value="ECO:0007669"/>
    <property type="project" value="UniProtKB-EC"/>
</dbReference>
<dbReference type="PANTHER" id="PTHR10629:SF52">
    <property type="entry name" value="DNA (CYTOSINE-5)-METHYLTRANSFERASE 1"/>
    <property type="match status" value="1"/>
</dbReference>
<keyword evidence="2 7" id="KW-0489">Methyltransferase</keyword>
<evidence type="ECO:0000313" key="9">
    <source>
        <dbReference type="Proteomes" id="UP000236745"/>
    </source>
</evidence>
<sequence length="550" mass="61005">MNLFREIIVDNFAGGGGTSTGIYQATGRHVDIAINHDPDAIAMHAMNHPHTRHYCESVWEVDPREAVQGMPVALCWLSPDCKHFSKAKGGKPVSKEIRGLAWVAVRWAATVKPRVIMLENVEEFQTWGPILKDGKPCPRNKGREFRAFINALKRQGYQVDWKELRACDYGAPTIRKRLFLIARRDGQPITWPAPTHGDPNSPAVKRGKLLPWRTAAECIDWSIPAPSIFERTRPLAENTLRRIARGLQRFVIDNPEPFIVPLRGTSQHHTSTHETRAPLSAISAGGTHHALVTPFITEHANASSQRNMAADEPLRTQCASVKGGHFAMVAPTLIQTGYGERKTKYRCNHCQTVFDLEPTCGCTVCGAEDDLAKLPAQKPRSLDIHNPLGTIVAGGSKHALITSFLAKHYGGNYTGPGTDLRNPMSTVTVRDHHALVQAFLIKYYGNDKDGLQLREPLHTIPTRDRFGLVTIHGTDYQIVDIGMRMLQPRELFTAQGFPLDYIIDRDAEGNTITKTKQVARCGNAVPPQFSEALVRANLPELCTEPMETAA</sequence>
<dbReference type="OrthoDB" id="9813719at2"/>